<dbReference type="EMBL" id="JAGSOT010000063">
    <property type="protein sequence ID" value="MBR7797633.1"/>
    <property type="molecule type" value="Genomic_DNA"/>
</dbReference>
<sequence length="44" mass="4805">MKGEIASNIKRGSIESALVVINEEYVDEQTLLKEGDVVAIILIC</sequence>
<dbReference type="AlphaFoldDB" id="A0A941E2E0"/>
<dbReference type="Gene3D" id="3.10.20.30">
    <property type="match status" value="1"/>
</dbReference>
<name>A0A941E2E0_9BACI</name>
<comment type="caution">
    <text evidence="1">The sequence shown here is derived from an EMBL/GenBank/DDBJ whole genome shotgun (WGS) entry which is preliminary data.</text>
</comment>
<evidence type="ECO:0000313" key="1">
    <source>
        <dbReference type="EMBL" id="MBR7797633.1"/>
    </source>
</evidence>
<dbReference type="Pfam" id="PF02597">
    <property type="entry name" value="ThiS"/>
    <property type="match status" value="1"/>
</dbReference>
<dbReference type="Proteomes" id="UP000675284">
    <property type="component" value="Unassembled WGS sequence"/>
</dbReference>
<dbReference type="InterPro" id="IPR016155">
    <property type="entry name" value="Mopterin_synth/thiamin_S_b"/>
</dbReference>
<accession>A0A941E2E0</accession>
<dbReference type="InterPro" id="IPR012675">
    <property type="entry name" value="Beta-grasp_dom_sf"/>
</dbReference>
<organism evidence="1 2">
    <name type="scientific">Virgibacillus salarius</name>
    <dbReference type="NCBI Taxonomy" id="447199"/>
    <lineage>
        <taxon>Bacteria</taxon>
        <taxon>Bacillati</taxon>
        <taxon>Bacillota</taxon>
        <taxon>Bacilli</taxon>
        <taxon>Bacillales</taxon>
        <taxon>Bacillaceae</taxon>
        <taxon>Virgibacillus</taxon>
    </lineage>
</organism>
<protein>
    <submittedName>
        <fullName evidence="1">MoaD/ThiS family protein</fullName>
    </submittedName>
</protein>
<evidence type="ECO:0000313" key="2">
    <source>
        <dbReference type="Proteomes" id="UP000675284"/>
    </source>
</evidence>
<gene>
    <name evidence="1" type="ORF">KCX74_16510</name>
</gene>
<reference evidence="1" key="1">
    <citation type="submission" date="2021-04" db="EMBL/GenBank/DDBJ databases">
        <title>Isolation and polyphasic classification of algal microorganism.</title>
        <authorList>
            <person name="Wang S."/>
        </authorList>
    </citation>
    <scope>NUCLEOTIDE SEQUENCE</scope>
    <source>
        <strain evidence="1">720a</strain>
    </source>
</reference>
<keyword evidence="2" id="KW-1185">Reference proteome</keyword>
<proteinExistence type="predicted"/>
<dbReference type="SUPFAM" id="SSF54285">
    <property type="entry name" value="MoaD/ThiS"/>
    <property type="match status" value="1"/>
</dbReference>
<dbReference type="InterPro" id="IPR003749">
    <property type="entry name" value="ThiS/MoaD-like"/>
</dbReference>